<dbReference type="Proteomes" id="UP000192288">
    <property type="component" value="Unassembled WGS sequence"/>
</dbReference>
<dbReference type="PROSITE" id="PS51385">
    <property type="entry name" value="YJEF_N"/>
    <property type="match status" value="1"/>
</dbReference>
<dbReference type="RefSeq" id="WP_080518948.1">
    <property type="nucleotide sequence ID" value="NZ_MPLS01000015.1"/>
</dbReference>
<feature type="domain" description="YjeF N-terminal" evidence="8">
    <location>
        <begin position="10"/>
        <end position="210"/>
    </location>
</feature>
<evidence type="ECO:0000256" key="2">
    <source>
        <dbReference type="ARBA" id="ARBA00022741"/>
    </source>
</evidence>
<dbReference type="InterPro" id="IPR036652">
    <property type="entry name" value="YjeF_N_dom_sf"/>
</dbReference>
<evidence type="ECO:0000313" key="9">
    <source>
        <dbReference type="EMBL" id="ORI97787.1"/>
    </source>
</evidence>
<evidence type="ECO:0000256" key="7">
    <source>
        <dbReference type="HAMAP-Rule" id="MF_01966"/>
    </source>
</evidence>
<dbReference type="InterPro" id="IPR004443">
    <property type="entry name" value="YjeF_N_dom"/>
</dbReference>
<keyword evidence="3 7" id="KW-0521">NADP</keyword>
<name>A0A1X0VDH7_LEUPS</name>
<gene>
    <name evidence="7" type="primary">nnrE</name>
    <name evidence="9" type="ORF">BMR96_05555</name>
</gene>
<dbReference type="PANTHER" id="PTHR13612">
    <property type="entry name" value="ENHANCER OF MRNA-DECAPPING PROTEIN 3"/>
    <property type="match status" value="1"/>
</dbReference>
<feature type="binding site" evidence="7">
    <location>
        <begin position="124"/>
        <end position="130"/>
    </location>
    <ligand>
        <name>(6S)-NADPHX</name>
        <dbReference type="ChEBI" id="CHEBI:64076"/>
    </ligand>
</feature>
<comment type="similarity">
    <text evidence="7">Belongs to the NnrE/AIBP family.</text>
</comment>
<dbReference type="PANTHER" id="PTHR13612:SF0">
    <property type="entry name" value="ENHANCER OF MRNA-DECAPPING PROTEIN 3"/>
    <property type="match status" value="1"/>
</dbReference>
<evidence type="ECO:0000259" key="8">
    <source>
        <dbReference type="PROSITE" id="PS51385"/>
    </source>
</evidence>
<dbReference type="GO" id="GO:0046872">
    <property type="term" value="F:metal ion binding"/>
    <property type="evidence" value="ECO:0007669"/>
    <property type="project" value="UniProtKB-KW"/>
</dbReference>
<evidence type="ECO:0000313" key="10">
    <source>
        <dbReference type="Proteomes" id="UP000192288"/>
    </source>
</evidence>
<evidence type="ECO:0000256" key="6">
    <source>
        <dbReference type="ARBA" id="ARBA00023235"/>
    </source>
</evidence>
<dbReference type="HAMAP" id="MF_01966">
    <property type="entry name" value="NADHX_epimerase"/>
    <property type="match status" value="1"/>
</dbReference>
<feature type="binding site" evidence="7">
    <location>
        <position position="153"/>
    </location>
    <ligand>
        <name>(6S)-NADPHX</name>
        <dbReference type="ChEBI" id="CHEBI:64076"/>
    </ligand>
</feature>
<dbReference type="GO" id="GO:0031087">
    <property type="term" value="P:deadenylation-independent decapping of nuclear-transcribed mRNA"/>
    <property type="evidence" value="ECO:0007669"/>
    <property type="project" value="TreeGrafter"/>
</dbReference>
<reference evidence="9 10" key="1">
    <citation type="journal article" date="2017" name="Front. Microbiol.">
        <title>Genomic Characterization of Dairy Associated Leuconostoc Species and Diversity of Leuconostocs in Undefined Mixed Mesophilic Starter Cultures.</title>
        <authorList>
            <person name="Frantzen C.A."/>
            <person name="Kot W."/>
            <person name="Pedersen T.B."/>
            <person name="Ardo Y.M."/>
            <person name="Broadbent J.R."/>
            <person name="Neve H."/>
            <person name="Hansen L.H."/>
            <person name="Dal Bello F."/>
            <person name="Ostlie H.M."/>
            <person name="Kleppen H.P."/>
            <person name="Vogensen F.K."/>
            <person name="Holo H."/>
        </authorList>
    </citation>
    <scope>NUCLEOTIDE SEQUENCE [LARGE SCALE GENOMIC DNA]</scope>
    <source>
        <strain evidence="9 10">LMGCF08</strain>
    </source>
</reference>
<keyword evidence="6 7" id="KW-0413">Isomerase</keyword>
<accession>A0A1X0VDH7</accession>
<dbReference type="STRING" id="33968.BMS77_00970"/>
<dbReference type="GO" id="GO:0033962">
    <property type="term" value="P:P-body assembly"/>
    <property type="evidence" value="ECO:0007669"/>
    <property type="project" value="TreeGrafter"/>
</dbReference>
<dbReference type="EC" id="5.1.99.6" evidence="7"/>
<dbReference type="Gene3D" id="3.40.50.10260">
    <property type="entry name" value="YjeF N-terminal domain"/>
    <property type="match status" value="1"/>
</dbReference>
<dbReference type="GeneID" id="97229492"/>
<dbReference type="eggNOG" id="COG0062">
    <property type="taxonomic scope" value="Bacteria"/>
</dbReference>
<feature type="binding site" evidence="7">
    <location>
        <begin position="58"/>
        <end position="62"/>
    </location>
    <ligand>
        <name>(6S)-NADPHX</name>
        <dbReference type="ChEBI" id="CHEBI:64076"/>
    </ligand>
</feature>
<dbReference type="GO" id="GO:0000166">
    <property type="term" value="F:nucleotide binding"/>
    <property type="evidence" value="ECO:0007669"/>
    <property type="project" value="UniProtKB-KW"/>
</dbReference>
<evidence type="ECO:0000256" key="1">
    <source>
        <dbReference type="ARBA" id="ARBA00022723"/>
    </source>
</evidence>
<dbReference type="NCBIfam" id="TIGR00197">
    <property type="entry name" value="yjeF_nterm"/>
    <property type="match status" value="1"/>
</dbReference>
<dbReference type="AlphaFoldDB" id="A0A1X0VDH7"/>
<comment type="catalytic activity">
    <reaction evidence="7">
        <text>(6R)-NADPHX = (6S)-NADPHX</text>
        <dbReference type="Rhea" id="RHEA:32227"/>
        <dbReference type="ChEBI" id="CHEBI:64076"/>
        <dbReference type="ChEBI" id="CHEBI:64077"/>
        <dbReference type="EC" id="5.1.99.6"/>
    </reaction>
</comment>
<feature type="binding site" evidence="7">
    <location>
        <position position="59"/>
    </location>
    <ligand>
        <name>K(+)</name>
        <dbReference type="ChEBI" id="CHEBI:29103"/>
    </ligand>
</feature>
<dbReference type="SUPFAM" id="SSF64153">
    <property type="entry name" value="YjeF N-terminal domain-like"/>
    <property type="match status" value="1"/>
</dbReference>
<comment type="function">
    <text evidence="7">Catalyzes the epimerization of the S- and R-forms of NAD(P)HX, a damaged form of NAD(P)H that is a result of enzymatic or heat-dependent hydration. This is a prerequisite for the S-specific NAD(P)H-hydrate dehydratase to allow the repair of both epimers of NAD(P)HX.</text>
</comment>
<dbReference type="Pfam" id="PF03853">
    <property type="entry name" value="YjeF_N"/>
    <property type="match status" value="1"/>
</dbReference>
<dbReference type="GO" id="GO:0003729">
    <property type="term" value="F:mRNA binding"/>
    <property type="evidence" value="ECO:0007669"/>
    <property type="project" value="TreeGrafter"/>
</dbReference>
<comment type="catalytic activity">
    <reaction evidence="7">
        <text>(6R)-NADHX = (6S)-NADHX</text>
        <dbReference type="Rhea" id="RHEA:32215"/>
        <dbReference type="ChEBI" id="CHEBI:64074"/>
        <dbReference type="ChEBI" id="CHEBI:64075"/>
        <dbReference type="EC" id="5.1.99.6"/>
    </reaction>
</comment>
<comment type="caution">
    <text evidence="9">The sequence shown here is derived from an EMBL/GenBank/DDBJ whole genome shotgun (WGS) entry which is preliminary data.</text>
</comment>
<comment type="caution">
    <text evidence="7">Lacks conserved residue(s) required for the propagation of feature annotation.</text>
</comment>
<dbReference type="GO" id="GO:0000932">
    <property type="term" value="C:P-body"/>
    <property type="evidence" value="ECO:0007669"/>
    <property type="project" value="TreeGrafter"/>
</dbReference>
<evidence type="ECO:0000256" key="5">
    <source>
        <dbReference type="ARBA" id="ARBA00023027"/>
    </source>
</evidence>
<keyword evidence="2 7" id="KW-0547">Nucleotide-binding</keyword>
<keyword evidence="1 7" id="KW-0479">Metal-binding</keyword>
<feature type="binding site" evidence="7">
    <location>
        <position position="156"/>
    </location>
    <ligand>
        <name>K(+)</name>
        <dbReference type="ChEBI" id="CHEBI:29103"/>
    </ligand>
</feature>
<dbReference type="EMBL" id="MPLS01000015">
    <property type="protein sequence ID" value="ORI97787.1"/>
    <property type="molecule type" value="Genomic_DNA"/>
</dbReference>
<evidence type="ECO:0000256" key="4">
    <source>
        <dbReference type="ARBA" id="ARBA00022958"/>
    </source>
</evidence>
<keyword evidence="4 7" id="KW-0630">Potassium</keyword>
<feature type="binding site" evidence="7">
    <location>
        <position position="120"/>
    </location>
    <ligand>
        <name>K(+)</name>
        <dbReference type="ChEBI" id="CHEBI:29103"/>
    </ligand>
</feature>
<dbReference type="GO" id="GO:0052856">
    <property type="term" value="F:NAD(P)HX epimerase activity"/>
    <property type="evidence" value="ECO:0007669"/>
    <property type="project" value="UniProtKB-UniRule"/>
</dbReference>
<proteinExistence type="inferred from homology"/>
<evidence type="ECO:0000256" key="3">
    <source>
        <dbReference type="ARBA" id="ARBA00022857"/>
    </source>
</evidence>
<keyword evidence="5 7" id="KW-0520">NAD</keyword>
<sequence length="227" mass="24204">MTQLVTANEMQQIDQYTIDVIGMPQDVLIERAAMAVVDVIGAGHFDLNHVLVLAGLGNNGADGVAIARLLYAQGINVSLQFVGNVNRAKDSVKRQLSIIEAYGVVRSEKSDFNEATLIIDAIFGVGLNNDLPEGLQKMIKAANHIEKPVIAVDMPTGIDATTGEVRGAALKAHTTVTFGFKKVGLTKRVGGYLSGDTIVKDVGMLVPEDFEFSLPLSQSATHESEAI</sequence>
<organism evidence="9 10">
    <name type="scientific">Leuconostoc pseudomesenteroides</name>
    <dbReference type="NCBI Taxonomy" id="33968"/>
    <lineage>
        <taxon>Bacteria</taxon>
        <taxon>Bacillati</taxon>
        <taxon>Bacillota</taxon>
        <taxon>Bacilli</taxon>
        <taxon>Lactobacillales</taxon>
        <taxon>Lactobacillaceae</taxon>
        <taxon>Leuconostoc</taxon>
    </lineage>
</organism>
<comment type="cofactor">
    <cofactor evidence="7">
        <name>K(+)</name>
        <dbReference type="ChEBI" id="CHEBI:29103"/>
    </cofactor>
    <text evidence="7">Binds 1 potassium ion per subunit.</text>
</comment>
<protein>
    <recommendedName>
        <fullName evidence="7">NAD(P)H-hydrate epimerase</fullName>
        <ecNumber evidence="7">5.1.99.6</ecNumber>
    </recommendedName>
    <alternativeName>
        <fullName evidence="7">NAD(P)HX epimerase</fullName>
    </alternativeName>
</protein>